<organism evidence="2 3">
    <name type="scientific">Mytilus edulis</name>
    <name type="common">Blue mussel</name>
    <dbReference type="NCBI Taxonomy" id="6550"/>
    <lineage>
        <taxon>Eukaryota</taxon>
        <taxon>Metazoa</taxon>
        <taxon>Spiralia</taxon>
        <taxon>Lophotrochozoa</taxon>
        <taxon>Mollusca</taxon>
        <taxon>Bivalvia</taxon>
        <taxon>Autobranchia</taxon>
        <taxon>Pteriomorphia</taxon>
        <taxon>Mytilida</taxon>
        <taxon>Mytiloidea</taxon>
        <taxon>Mytilidae</taxon>
        <taxon>Mytilinae</taxon>
        <taxon>Mytilus</taxon>
    </lineage>
</organism>
<dbReference type="AlphaFoldDB" id="A0A8S3R985"/>
<dbReference type="Gene3D" id="2.80.10.70">
    <property type="entry name" value="Spindlin/Ssty"/>
    <property type="match status" value="1"/>
</dbReference>
<sequence>MKPTEYWQQKKLEHDIRNTTSHIYGDHKLCNPDFCKAKSNVSHQDQNQDDDSEVECEDIFQEQSEFWDAGTSLQAQEDSRGPNWSPNVWAQTTETTSGLYFDKLYKQREQCIDNNNKSKDKKEIKERRWKRKMSSLKESNSNKAKQHYGNESIQPESDVSENELTKFMLMKIILKKTPSLKKKEGKRKDLTTDDEEAQGPSNLNDHKKTIRRTRRKCSQLKFLGRRISHEWIEEDNTSKWYSGTVTGVLTETDGADGAEYEVLYDGDDEPHIIDHLLEDYRSCSLKFIDL</sequence>
<evidence type="ECO:0000256" key="1">
    <source>
        <dbReference type="SAM" id="MobiDB-lite"/>
    </source>
</evidence>
<keyword evidence="3" id="KW-1185">Reference proteome</keyword>
<dbReference type="OrthoDB" id="6151662at2759"/>
<proteinExistence type="predicted"/>
<feature type="region of interest" description="Disordered" evidence="1">
    <location>
        <begin position="116"/>
        <end position="159"/>
    </location>
</feature>
<feature type="region of interest" description="Disordered" evidence="1">
    <location>
        <begin position="182"/>
        <end position="210"/>
    </location>
</feature>
<dbReference type="EMBL" id="CAJPWZ010001030">
    <property type="protein sequence ID" value="CAG2205861.1"/>
    <property type="molecule type" value="Genomic_DNA"/>
</dbReference>
<reference evidence="2" key="1">
    <citation type="submission" date="2021-03" db="EMBL/GenBank/DDBJ databases">
        <authorList>
            <person name="Bekaert M."/>
        </authorList>
    </citation>
    <scope>NUCLEOTIDE SEQUENCE</scope>
</reference>
<dbReference type="InterPro" id="IPR042567">
    <property type="entry name" value="SPIN/Ssty_sf"/>
</dbReference>
<gene>
    <name evidence="2" type="ORF">MEDL_20221</name>
</gene>
<comment type="caution">
    <text evidence="2">The sequence shown here is derived from an EMBL/GenBank/DDBJ whole genome shotgun (WGS) entry which is preliminary data.</text>
</comment>
<accession>A0A8S3R985</accession>
<evidence type="ECO:0000313" key="2">
    <source>
        <dbReference type="EMBL" id="CAG2205861.1"/>
    </source>
</evidence>
<protein>
    <submittedName>
        <fullName evidence="2">Uncharacterized protein</fullName>
    </submittedName>
</protein>
<name>A0A8S3R985_MYTED</name>
<feature type="compositionally biased region" description="Polar residues" evidence="1">
    <location>
        <begin position="136"/>
        <end position="157"/>
    </location>
</feature>
<dbReference type="Proteomes" id="UP000683360">
    <property type="component" value="Unassembled WGS sequence"/>
</dbReference>
<feature type="compositionally biased region" description="Basic and acidic residues" evidence="1">
    <location>
        <begin position="116"/>
        <end position="126"/>
    </location>
</feature>
<evidence type="ECO:0000313" key="3">
    <source>
        <dbReference type="Proteomes" id="UP000683360"/>
    </source>
</evidence>